<feature type="transmembrane region" description="Helical" evidence="2">
    <location>
        <begin position="202"/>
        <end position="224"/>
    </location>
</feature>
<dbReference type="EMBL" id="AHKC01006548">
    <property type="protein sequence ID" value="EKF38279.1"/>
    <property type="molecule type" value="Genomic_DNA"/>
</dbReference>
<dbReference type="OrthoDB" id="10533970at2759"/>
<evidence type="ECO:0000313" key="3">
    <source>
        <dbReference type="EMBL" id="EKF38279.1"/>
    </source>
</evidence>
<organism evidence="3 4">
    <name type="scientific">Trypanosoma cruzi marinkellei</name>
    <dbReference type="NCBI Taxonomy" id="85056"/>
    <lineage>
        <taxon>Eukaryota</taxon>
        <taxon>Discoba</taxon>
        <taxon>Euglenozoa</taxon>
        <taxon>Kinetoplastea</taxon>
        <taxon>Metakinetoplastina</taxon>
        <taxon>Trypanosomatida</taxon>
        <taxon>Trypanosomatidae</taxon>
        <taxon>Trypanosoma</taxon>
        <taxon>Schizotrypanum</taxon>
    </lineage>
</organism>
<keyword evidence="2" id="KW-0472">Membrane</keyword>
<dbReference type="AlphaFoldDB" id="K2NKK5"/>
<keyword evidence="2" id="KW-0812">Transmembrane</keyword>
<evidence type="ECO:0000256" key="1">
    <source>
        <dbReference type="SAM" id="MobiDB-lite"/>
    </source>
</evidence>
<keyword evidence="2" id="KW-1133">Transmembrane helix</keyword>
<feature type="transmembrane region" description="Helical" evidence="2">
    <location>
        <begin position="305"/>
        <end position="324"/>
    </location>
</feature>
<feature type="compositionally biased region" description="Basic and acidic residues" evidence="1">
    <location>
        <begin position="40"/>
        <end position="53"/>
    </location>
</feature>
<reference evidence="3 4" key="1">
    <citation type="journal article" date="2012" name="BMC Genomics">
        <title>Comparative genomic analysis of human infective Trypanosoma cruzi lineages with the bat-restricted subspecies T. cruzi marinkellei.</title>
        <authorList>
            <person name="Franzen O."/>
            <person name="Talavera-Lopez C."/>
            <person name="Ochaya S."/>
            <person name="Butler C.E."/>
            <person name="Messenger L.A."/>
            <person name="Lewis M.D."/>
            <person name="Llewellyn M.S."/>
            <person name="Marinkelle C.J."/>
            <person name="Tyler K.M."/>
            <person name="Miles M.A."/>
            <person name="Andersson B."/>
        </authorList>
    </citation>
    <scope>NUCLEOTIDE SEQUENCE [LARGE SCALE GENOMIC DNA]</scope>
    <source>
        <strain evidence="3 4">B7</strain>
    </source>
</reference>
<comment type="caution">
    <text evidence="3">The sequence shown here is derived from an EMBL/GenBank/DDBJ whole genome shotgun (WGS) entry which is preliminary data.</text>
</comment>
<gene>
    <name evidence="3" type="ORF">MOQ_001514</name>
</gene>
<feature type="non-terminal residue" evidence="3">
    <location>
        <position position="341"/>
    </location>
</feature>
<feature type="compositionally biased region" description="Basic residues" evidence="1">
    <location>
        <begin position="82"/>
        <end position="95"/>
    </location>
</feature>
<protein>
    <submittedName>
        <fullName evidence="3">Uncharacterized protein</fullName>
    </submittedName>
</protein>
<feature type="region of interest" description="Disordered" evidence="1">
    <location>
        <begin position="40"/>
        <end position="135"/>
    </location>
</feature>
<keyword evidence="4" id="KW-1185">Reference proteome</keyword>
<accession>K2NKK5</accession>
<feature type="transmembrane region" description="Helical" evidence="2">
    <location>
        <begin position="236"/>
        <end position="255"/>
    </location>
</feature>
<sequence length="341" mass="38434">MAAACRCHVVLSGDIPRRFHLCVFFWGGTMCRRLCDGRMEGEERKKVRERSGQESRWVSRRGGHSPLNPAPLLPGPLSHPFTLRHHGRRQQHAARQRTPSPPRVRPGGNTSAVAFRGGTSCGTAAPPTPSHGVRTRHRAVDAECLRRGGHCSGVPSSSFRVDGRLVFVLVLAHKMIDFFVFLRLRTLAVFGAQLWKNPSLLMVDLCFRSILLFSHIVAFLVVFFYVEWCCRRHAEVLGFITDSCICFCFCIWWGLRSLRWSPAWGVLLGHSSLFVRTEGEGRYPCVVIALEGVSFSTLTRSHSRAPFLFALFSIFPEMLLWLCLQRDMRGVMHTLETEAAG</sequence>
<feature type="transmembrane region" description="Helical" evidence="2">
    <location>
        <begin position="165"/>
        <end position="182"/>
    </location>
</feature>
<evidence type="ECO:0000256" key="2">
    <source>
        <dbReference type="SAM" id="Phobius"/>
    </source>
</evidence>
<name>K2NKK5_TRYCR</name>
<proteinExistence type="predicted"/>
<dbReference type="Proteomes" id="UP000007350">
    <property type="component" value="Unassembled WGS sequence"/>
</dbReference>
<evidence type="ECO:0000313" key="4">
    <source>
        <dbReference type="Proteomes" id="UP000007350"/>
    </source>
</evidence>